<proteinExistence type="predicted"/>
<dbReference type="Pfam" id="PF04082">
    <property type="entry name" value="Fungal_trans"/>
    <property type="match status" value="1"/>
</dbReference>
<comment type="subcellular location">
    <subcellularLocation>
        <location evidence="1">Nucleus</location>
    </subcellularLocation>
</comment>
<dbReference type="InterPro" id="IPR001138">
    <property type="entry name" value="Zn2Cys6_DnaBD"/>
</dbReference>
<evidence type="ECO:0000256" key="2">
    <source>
        <dbReference type="ARBA" id="ARBA00022723"/>
    </source>
</evidence>
<dbReference type="PROSITE" id="PS50048">
    <property type="entry name" value="ZN2_CY6_FUNGAL_2"/>
    <property type="match status" value="2"/>
</dbReference>
<keyword evidence="2" id="KW-0479">Metal-binding</keyword>
<dbReference type="GO" id="GO:0008270">
    <property type="term" value="F:zinc ion binding"/>
    <property type="evidence" value="ECO:0007669"/>
    <property type="project" value="InterPro"/>
</dbReference>
<accession>A0A1L9SDF3</accession>
<evidence type="ECO:0000256" key="4">
    <source>
        <dbReference type="ARBA" id="ARBA00023125"/>
    </source>
</evidence>
<organism evidence="8 9">
    <name type="scientific">Penicilliopsis zonata CBS 506.65</name>
    <dbReference type="NCBI Taxonomy" id="1073090"/>
    <lineage>
        <taxon>Eukaryota</taxon>
        <taxon>Fungi</taxon>
        <taxon>Dikarya</taxon>
        <taxon>Ascomycota</taxon>
        <taxon>Pezizomycotina</taxon>
        <taxon>Eurotiomycetes</taxon>
        <taxon>Eurotiomycetidae</taxon>
        <taxon>Eurotiales</taxon>
        <taxon>Aspergillaceae</taxon>
        <taxon>Penicilliopsis</taxon>
    </lineage>
</organism>
<evidence type="ECO:0000256" key="5">
    <source>
        <dbReference type="ARBA" id="ARBA00023163"/>
    </source>
</evidence>
<dbReference type="STRING" id="1073090.A0A1L9SDF3"/>
<evidence type="ECO:0000256" key="1">
    <source>
        <dbReference type="ARBA" id="ARBA00004123"/>
    </source>
</evidence>
<dbReference type="GO" id="GO:0005634">
    <property type="term" value="C:nucleus"/>
    <property type="evidence" value="ECO:0007669"/>
    <property type="project" value="UniProtKB-SubCell"/>
</dbReference>
<name>A0A1L9SDF3_9EURO</name>
<evidence type="ECO:0000313" key="8">
    <source>
        <dbReference type="EMBL" id="OJJ45124.1"/>
    </source>
</evidence>
<keyword evidence="4" id="KW-0238">DNA-binding</keyword>
<dbReference type="PANTHER" id="PTHR47338">
    <property type="entry name" value="ZN(II)2CYS6 TRANSCRIPTION FACTOR (EUROFUNG)-RELATED"/>
    <property type="match status" value="1"/>
</dbReference>
<dbReference type="GO" id="GO:0003677">
    <property type="term" value="F:DNA binding"/>
    <property type="evidence" value="ECO:0007669"/>
    <property type="project" value="UniProtKB-KW"/>
</dbReference>
<dbReference type="PANTHER" id="PTHR47338:SF7">
    <property type="entry name" value="ZN(II)2CYS6 TRANSCRIPTION FACTOR (EUROFUNG)"/>
    <property type="match status" value="1"/>
</dbReference>
<dbReference type="InterPro" id="IPR007219">
    <property type="entry name" value="XnlR_reg_dom"/>
</dbReference>
<dbReference type="Gene3D" id="4.10.240.10">
    <property type="entry name" value="Zn(2)-C6 fungal-type DNA-binding domain"/>
    <property type="match status" value="2"/>
</dbReference>
<gene>
    <name evidence="8" type="ORF">ASPZODRAFT_18034</name>
</gene>
<protein>
    <recommendedName>
        <fullName evidence="7">Zn(2)-C6 fungal-type domain-containing protein</fullName>
    </recommendedName>
</protein>
<feature type="domain" description="Zn(2)-C6 fungal-type" evidence="7">
    <location>
        <begin position="59"/>
        <end position="88"/>
    </location>
</feature>
<evidence type="ECO:0000256" key="3">
    <source>
        <dbReference type="ARBA" id="ARBA00023015"/>
    </source>
</evidence>
<keyword evidence="3" id="KW-0805">Transcription regulation</keyword>
<dbReference type="RefSeq" id="XP_022579634.1">
    <property type="nucleotide sequence ID" value="XM_022727138.1"/>
</dbReference>
<keyword evidence="9" id="KW-1185">Reference proteome</keyword>
<dbReference type="CDD" id="cd00067">
    <property type="entry name" value="GAL4"/>
    <property type="match status" value="2"/>
</dbReference>
<dbReference type="CDD" id="cd12148">
    <property type="entry name" value="fungal_TF_MHR"/>
    <property type="match status" value="1"/>
</dbReference>
<dbReference type="GeneID" id="34613602"/>
<dbReference type="Pfam" id="PF00172">
    <property type="entry name" value="Zn_clus"/>
    <property type="match status" value="2"/>
</dbReference>
<dbReference type="OrthoDB" id="2563500at2759"/>
<sequence>MARRVRTGCITCRARKIKCDETAGGCQNCRLRQLQCDFQANPLHEPIQNDCGQKDTRPACQPCRQARARCSRGHPCSRCLARDVPCVYPPGRPGDGLSLTPAASARLAAGLRKVERTHNREAINNNNNINISLQHVSAFFECIAPYQANGFLHRATLQQRLAEQTVPETLILALCAITARFVQGSSVSASQLAEQAQQRLFDTDEISVSHCAAAVLLAKHAAYSGRFNTAFLLAALANRYALKLRLYTEGTGNAIASNMWIDQEQNRRLMFACYAVDRMTATGREELTCSRARDIMIQLPADEYSFQHGIPCITPLPTLEGEERAESRDGVGIMGHYVLLVGIRYGILRYIENITHQDPPWQGKEYDLLLRKLARWKTNLPARLSLTESNLNQSETAKHGPLVMLHLWWDMLHCELFRLALQTHQPDVQALFLAAPPGWITQTQDRCVMHARQMGSTLSLLESCSPGCVVYDPSLAMLCYAAVKIQLLYAVSRDPLGLQGEAVHYLSVLLQVVDRLTPFFNTAAVLLDEMKWTLRQHGIGPWSESPPADAKDHPWLDRVRDMEQGYLIDIDQLLMPLL</sequence>
<evidence type="ECO:0000259" key="7">
    <source>
        <dbReference type="PROSITE" id="PS50048"/>
    </source>
</evidence>
<dbReference type="EMBL" id="KV878346">
    <property type="protein sequence ID" value="OJJ45124.1"/>
    <property type="molecule type" value="Genomic_DNA"/>
</dbReference>
<dbReference type="PROSITE" id="PS00463">
    <property type="entry name" value="ZN2_CY6_FUNGAL_1"/>
    <property type="match status" value="2"/>
</dbReference>
<keyword evidence="6" id="KW-0539">Nucleus</keyword>
<evidence type="ECO:0000313" key="9">
    <source>
        <dbReference type="Proteomes" id="UP000184188"/>
    </source>
</evidence>
<dbReference type="AlphaFoldDB" id="A0A1L9SDF3"/>
<dbReference type="GO" id="GO:0000981">
    <property type="term" value="F:DNA-binding transcription factor activity, RNA polymerase II-specific"/>
    <property type="evidence" value="ECO:0007669"/>
    <property type="project" value="InterPro"/>
</dbReference>
<dbReference type="SUPFAM" id="SSF57701">
    <property type="entry name" value="Zn2/Cys6 DNA-binding domain"/>
    <property type="match status" value="2"/>
</dbReference>
<dbReference type="VEuPathDB" id="FungiDB:ASPZODRAFT_18034"/>
<evidence type="ECO:0000256" key="6">
    <source>
        <dbReference type="ARBA" id="ARBA00023242"/>
    </source>
</evidence>
<dbReference type="InterPro" id="IPR036864">
    <property type="entry name" value="Zn2-C6_fun-type_DNA-bd_sf"/>
</dbReference>
<keyword evidence="5" id="KW-0804">Transcription</keyword>
<feature type="domain" description="Zn(2)-C6 fungal-type" evidence="7">
    <location>
        <begin position="8"/>
        <end position="38"/>
    </location>
</feature>
<dbReference type="Proteomes" id="UP000184188">
    <property type="component" value="Unassembled WGS sequence"/>
</dbReference>
<dbReference type="GO" id="GO:0006351">
    <property type="term" value="P:DNA-templated transcription"/>
    <property type="evidence" value="ECO:0007669"/>
    <property type="project" value="InterPro"/>
</dbReference>
<dbReference type="InterPro" id="IPR050815">
    <property type="entry name" value="TF_fung"/>
</dbReference>
<reference evidence="9" key="1">
    <citation type="journal article" date="2017" name="Genome Biol.">
        <title>Comparative genomics reveals high biological diversity and specific adaptations in the industrially and medically important fungal genus Aspergillus.</title>
        <authorList>
            <person name="de Vries R.P."/>
            <person name="Riley R."/>
            <person name="Wiebenga A."/>
            <person name="Aguilar-Osorio G."/>
            <person name="Amillis S."/>
            <person name="Uchima C.A."/>
            <person name="Anderluh G."/>
            <person name="Asadollahi M."/>
            <person name="Askin M."/>
            <person name="Barry K."/>
            <person name="Battaglia E."/>
            <person name="Bayram O."/>
            <person name="Benocci T."/>
            <person name="Braus-Stromeyer S.A."/>
            <person name="Caldana C."/>
            <person name="Canovas D."/>
            <person name="Cerqueira G.C."/>
            <person name="Chen F."/>
            <person name="Chen W."/>
            <person name="Choi C."/>
            <person name="Clum A."/>
            <person name="Dos Santos R.A."/>
            <person name="Damasio A.R."/>
            <person name="Diallinas G."/>
            <person name="Emri T."/>
            <person name="Fekete E."/>
            <person name="Flipphi M."/>
            <person name="Freyberg S."/>
            <person name="Gallo A."/>
            <person name="Gournas C."/>
            <person name="Habgood R."/>
            <person name="Hainaut M."/>
            <person name="Harispe M.L."/>
            <person name="Henrissat B."/>
            <person name="Hilden K.S."/>
            <person name="Hope R."/>
            <person name="Hossain A."/>
            <person name="Karabika E."/>
            <person name="Karaffa L."/>
            <person name="Karanyi Z."/>
            <person name="Krasevec N."/>
            <person name="Kuo A."/>
            <person name="Kusch H."/>
            <person name="LaButti K."/>
            <person name="Lagendijk E.L."/>
            <person name="Lapidus A."/>
            <person name="Levasseur A."/>
            <person name="Lindquist E."/>
            <person name="Lipzen A."/>
            <person name="Logrieco A.F."/>
            <person name="MacCabe A."/>
            <person name="Maekelae M.R."/>
            <person name="Malavazi I."/>
            <person name="Melin P."/>
            <person name="Meyer V."/>
            <person name="Mielnichuk N."/>
            <person name="Miskei M."/>
            <person name="Molnar A.P."/>
            <person name="Mule G."/>
            <person name="Ngan C.Y."/>
            <person name="Orejas M."/>
            <person name="Orosz E."/>
            <person name="Ouedraogo J.P."/>
            <person name="Overkamp K.M."/>
            <person name="Park H.-S."/>
            <person name="Perrone G."/>
            <person name="Piumi F."/>
            <person name="Punt P.J."/>
            <person name="Ram A.F."/>
            <person name="Ramon A."/>
            <person name="Rauscher S."/>
            <person name="Record E."/>
            <person name="Riano-Pachon D.M."/>
            <person name="Robert V."/>
            <person name="Roehrig J."/>
            <person name="Ruller R."/>
            <person name="Salamov A."/>
            <person name="Salih N.S."/>
            <person name="Samson R.A."/>
            <person name="Sandor E."/>
            <person name="Sanguinetti M."/>
            <person name="Schuetze T."/>
            <person name="Sepcic K."/>
            <person name="Shelest E."/>
            <person name="Sherlock G."/>
            <person name="Sophianopoulou V."/>
            <person name="Squina F.M."/>
            <person name="Sun H."/>
            <person name="Susca A."/>
            <person name="Todd R.B."/>
            <person name="Tsang A."/>
            <person name="Unkles S.E."/>
            <person name="van de Wiele N."/>
            <person name="van Rossen-Uffink D."/>
            <person name="Oliveira J.V."/>
            <person name="Vesth T.C."/>
            <person name="Visser J."/>
            <person name="Yu J.-H."/>
            <person name="Zhou M."/>
            <person name="Andersen M.R."/>
            <person name="Archer D.B."/>
            <person name="Baker S.E."/>
            <person name="Benoit I."/>
            <person name="Brakhage A.A."/>
            <person name="Braus G.H."/>
            <person name="Fischer R."/>
            <person name="Frisvad J.C."/>
            <person name="Goldman G.H."/>
            <person name="Houbraken J."/>
            <person name="Oakley B."/>
            <person name="Pocsi I."/>
            <person name="Scazzocchio C."/>
            <person name="Seiboth B."/>
            <person name="vanKuyk P.A."/>
            <person name="Wortman J."/>
            <person name="Dyer P.S."/>
            <person name="Grigoriev I.V."/>
        </authorList>
    </citation>
    <scope>NUCLEOTIDE SEQUENCE [LARGE SCALE GENOMIC DNA]</scope>
    <source>
        <strain evidence="9">CBS 506.65</strain>
    </source>
</reference>
<dbReference type="SMART" id="SM00066">
    <property type="entry name" value="GAL4"/>
    <property type="match status" value="2"/>
</dbReference>